<feature type="signal peptide" evidence="2">
    <location>
        <begin position="1"/>
        <end position="19"/>
    </location>
</feature>
<gene>
    <name evidence="3" type="ORF">OFBG_01313</name>
</gene>
<dbReference type="EMBL" id="GG658170">
    <property type="protein sequence ID" value="EEO30285.1"/>
    <property type="molecule type" value="Genomic_DNA"/>
</dbReference>
<dbReference type="AlphaFoldDB" id="C3XAQ9"/>
<evidence type="ECO:0000313" key="4">
    <source>
        <dbReference type="Proteomes" id="UP000005089"/>
    </source>
</evidence>
<feature type="chain" id="PRO_5030167020" evidence="2">
    <location>
        <begin position="20"/>
        <end position="68"/>
    </location>
</feature>
<name>C3XAQ9_OXAFO</name>
<keyword evidence="4" id="KW-1185">Reference proteome</keyword>
<feature type="region of interest" description="Disordered" evidence="1">
    <location>
        <begin position="39"/>
        <end position="68"/>
    </location>
</feature>
<evidence type="ECO:0000313" key="3">
    <source>
        <dbReference type="EMBL" id="EEO30285.1"/>
    </source>
</evidence>
<dbReference type="HOGENOM" id="CLU_2789965_0_0_4"/>
<organism evidence="3 4">
    <name type="scientific">Oxalobacter formigenes OXCC13</name>
    <dbReference type="NCBI Taxonomy" id="556269"/>
    <lineage>
        <taxon>Bacteria</taxon>
        <taxon>Pseudomonadati</taxon>
        <taxon>Pseudomonadota</taxon>
        <taxon>Betaproteobacteria</taxon>
        <taxon>Burkholderiales</taxon>
        <taxon>Oxalobacteraceae</taxon>
        <taxon>Oxalobacter</taxon>
    </lineage>
</organism>
<dbReference type="GeneID" id="77134701"/>
<reference evidence="3 4" key="1">
    <citation type="submission" date="2009-02" db="EMBL/GenBank/DDBJ databases">
        <title>The Genome Sequence of Oxalobacter formigenes OXCC13.</title>
        <authorList>
            <consortium name="The Broad Institute Genome Sequencing Platform"/>
            <person name="Ward D."/>
            <person name="Young S.K."/>
            <person name="Kodira C.D."/>
            <person name="Zeng Q."/>
            <person name="Koehrsen M."/>
            <person name="Alvarado L."/>
            <person name="Berlin A."/>
            <person name="Borenstein D."/>
            <person name="Chen Z."/>
            <person name="Engels R."/>
            <person name="Freedman E."/>
            <person name="Gellesch M."/>
            <person name="Goldberg J."/>
            <person name="Griggs A."/>
            <person name="Gujja S."/>
            <person name="Heiman D."/>
            <person name="Hepburn T."/>
            <person name="Howarth C."/>
            <person name="Jen D."/>
            <person name="Larson L."/>
            <person name="Lewis B."/>
            <person name="Mehta T."/>
            <person name="Park D."/>
            <person name="Pearson M."/>
            <person name="Roberts A."/>
            <person name="Saif S."/>
            <person name="Shea T."/>
            <person name="Shenoy N."/>
            <person name="Sisk P."/>
            <person name="Stolte C."/>
            <person name="Sykes S."/>
            <person name="Walk T."/>
            <person name="White J."/>
            <person name="Yandava C."/>
            <person name="Allison M.J."/>
            <person name="Lander E."/>
            <person name="Nusbaum C."/>
            <person name="Galagan J."/>
            <person name="Birren B."/>
        </authorList>
    </citation>
    <scope>NUCLEOTIDE SEQUENCE [LARGE SCALE GENOMIC DNA]</scope>
    <source>
        <strain evidence="3 4">OXCC13</strain>
    </source>
</reference>
<protein>
    <submittedName>
        <fullName evidence="3">Uncharacterized protein</fullName>
    </submittedName>
</protein>
<dbReference type="Proteomes" id="UP000005089">
    <property type="component" value="Unassembled WGS sequence"/>
</dbReference>
<proteinExistence type="predicted"/>
<sequence>MKKIIAFLISALFVSAAFADVPVVEKSIATGSESLVNAQGLNNNADEETPAAEAPDAADASGAQDADD</sequence>
<feature type="compositionally biased region" description="Low complexity" evidence="1">
    <location>
        <begin position="51"/>
        <end position="68"/>
    </location>
</feature>
<accession>C3XAQ9</accession>
<evidence type="ECO:0000256" key="1">
    <source>
        <dbReference type="SAM" id="MobiDB-lite"/>
    </source>
</evidence>
<evidence type="ECO:0000256" key="2">
    <source>
        <dbReference type="SAM" id="SignalP"/>
    </source>
</evidence>
<keyword evidence="2" id="KW-0732">Signal</keyword>
<dbReference type="RefSeq" id="WP_005881342.1">
    <property type="nucleotide sequence ID" value="NZ_CP019430.1"/>
</dbReference>